<evidence type="ECO:0000313" key="2">
    <source>
        <dbReference type="Proteomes" id="UP000266643"/>
    </source>
</evidence>
<comment type="caution">
    <text evidence="1">The sequence shown here is derived from an EMBL/GenBank/DDBJ whole genome shotgun (WGS) entry which is preliminary data.</text>
</comment>
<name>A0A397E7J5_APHAT</name>
<evidence type="ECO:0000313" key="1">
    <source>
        <dbReference type="EMBL" id="RHY77775.1"/>
    </source>
</evidence>
<dbReference type="EMBL" id="QUTD01001521">
    <property type="protein sequence ID" value="RHY77775.1"/>
    <property type="molecule type" value="Genomic_DNA"/>
</dbReference>
<organism evidence="1 2">
    <name type="scientific">Aphanomyces astaci</name>
    <name type="common">Crayfish plague agent</name>
    <dbReference type="NCBI Taxonomy" id="112090"/>
    <lineage>
        <taxon>Eukaryota</taxon>
        <taxon>Sar</taxon>
        <taxon>Stramenopiles</taxon>
        <taxon>Oomycota</taxon>
        <taxon>Saprolegniomycetes</taxon>
        <taxon>Saprolegniales</taxon>
        <taxon>Verrucalvaceae</taxon>
        <taxon>Aphanomyces</taxon>
    </lineage>
</organism>
<reference evidence="1 2" key="1">
    <citation type="submission" date="2018-08" db="EMBL/GenBank/DDBJ databases">
        <title>Aphanomyces genome sequencing and annotation.</title>
        <authorList>
            <person name="Minardi D."/>
            <person name="Oidtmann B."/>
            <person name="Van Der Giezen M."/>
            <person name="Studholme D.J."/>
        </authorList>
    </citation>
    <scope>NUCLEOTIDE SEQUENCE [LARGE SCALE GENOMIC DNA]</scope>
    <source>
        <strain evidence="1 2">D2</strain>
    </source>
</reference>
<dbReference type="AlphaFoldDB" id="A0A397E7J5"/>
<dbReference type="Proteomes" id="UP000266643">
    <property type="component" value="Unassembled WGS sequence"/>
</dbReference>
<protein>
    <submittedName>
        <fullName evidence="1">Uncharacterized protein</fullName>
    </submittedName>
</protein>
<accession>A0A397E7J5</accession>
<feature type="non-terminal residue" evidence="1">
    <location>
        <position position="1"/>
    </location>
</feature>
<sequence>TLWKDDEPLQDKRGCRIYGNPTALWNSGISVDFLSYDFSAGPDRYMKKLFLLWDDF</sequence>
<proteinExistence type="predicted"/>
<gene>
    <name evidence="1" type="ORF">DYB30_014204</name>
</gene>